<dbReference type="Gene3D" id="3.30.70.270">
    <property type="match status" value="1"/>
</dbReference>
<dbReference type="RefSeq" id="WP_084090303.1">
    <property type="nucleotide sequence ID" value="NZ_FWXD01000008.1"/>
</dbReference>
<dbReference type="Pfam" id="PF00990">
    <property type="entry name" value="GGDEF"/>
    <property type="match status" value="1"/>
</dbReference>
<feature type="region of interest" description="Disordered" evidence="4">
    <location>
        <begin position="1"/>
        <end position="20"/>
    </location>
</feature>
<protein>
    <recommendedName>
        <fullName evidence="1">diguanylate cyclase</fullName>
        <ecNumber evidence="1">2.7.7.65</ecNumber>
    </recommendedName>
</protein>
<dbReference type="InterPro" id="IPR043128">
    <property type="entry name" value="Rev_trsase/Diguanyl_cyclase"/>
</dbReference>
<dbReference type="InterPro" id="IPR029787">
    <property type="entry name" value="Nucleotide_cyclase"/>
</dbReference>
<feature type="domain" description="GGDEF" evidence="5">
    <location>
        <begin position="468"/>
        <end position="600"/>
    </location>
</feature>
<feature type="coiled-coil region" evidence="3">
    <location>
        <begin position="403"/>
        <end position="444"/>
    </location>
</feature>
<gene>
    <name evidence="6" type="ORF">SAMN02745857_01638</name>
</gene>
<dbReference type="NCBIfam" id="TIGR00254">
    <property type="entry name" value="GGDEF"/>
    <property type="match status" value="1"/>
</dbReference>
<dbReference type="Proteomes" id="UP000192761">
    <property type="component" value="Unassembled WGS sequence"/>
</dbReference>
<accession>A0A1W1XHU4</accession>
<dbReference type="PANTHER" id="PTHR45138">
    <property type="entry name" value="REGULATORY COMPONENTS OF SENSORY TRANSDUCTION SYSTEM"/>
    <property type="match status" value="1"/>
</dbReference>
<keyword evidence="3" id="KW-0175">Coiled coil</keyword>
<dbReference type="GO" id="GO:0052621">
    <property type="term" value="F:diguanylate cyclase activity"/>
    <property type="evidence" value="ECO:0007669"/>
    <property type="project" value="UniProtKB-EC"/>
</dbReference>
<organism evidence="6 7">
    <name type="scientific">Andreprevotia lacus DSM 23236</name>
    <dbReference type="NCBI Taxonomy" id="1121001"/>
    <lineage>
        <taxon>Bacteria</taxon>
        <taxon>Pseudomonadati</taxon>
        <taxon>Pseudomonadota</taxon>
        <taxon>Betaproteobacteria</taxon>
        <taxon>Neisseriales</taxon>
        <taxon>Chitinibacteraceae</taxon>
        <taxon>Andreprevotia</taxon>
    </lineage>
</organism>
<evidence type="ECO:0000313" key="7">
    <source>
        <dbReference type="Proteomes" id="UP000192761"/>
    </source>
</evidence>
<proteinExistence type="predicted"/>
<dbReference type="STRING" id="1121001.SAMN02745857_01638"/>
<evidence type="ECO:0000259" key="5">
    <source>
        <dbReference type="PROSITE" id="PS50887"/>
    </source>
</evidence>
<name>A0A1W1XHU4_9NEIS</name>
<evidence type="ECO:0000256" key="3">
    <source>
        <dbReference type="SAM" id="Coils"/>
    </source>
</evidence>
<feature type="region of interest" description="Disordered" evidence="4">
    <location>
        <begin position="163"/>
        <end position="184"/>
    </location>
</feature>
<dbReference type="InterPro" id="IPR050469">
    <property type="entry name" value="Diguanylate_Cyclase"/>
</dbReference>
<dbReference type="PROSITE" id="PS50887">
    <property type="entry name" value="GGDEF"/>
    <property type="match status" value="1"/>
</dbReference>
<evidence type="ECO:0000256" key="2">
    <source>
        <dbReference type="ARBA" id="ARBA00034247"/>
    </source>
</evidence>
<sequence length="607" mass="67769">MRKLTKPTEIARETLKELTQQRLEPSPDHYAEVYHTIAGTPEEQRLPPVVLQIEQALGALPRQSPELKRTLDQLRKAARSGDWPAIPALIIKYIELQGGQAGLTQSWADLVRNLIKQWDLRNPAYSHSKKSETLERVLIHFGNDPEQLNDKLSGLIRSWGETSTESTVAEETGTTASQTAAGSGISFTSTQPLPAYSPASADSSWQQGLAQAMTLGLAPRLRHYPELADEASQIGSEALAATLDADVQKFNARLRKFWLKLELLNDQEQRLCDGLLNLLRLLTDNMSELVVEDDMLHGQIAVVQHIMSQPLDMRLIYDAEAGLKEVIYKQSMLKRSLLEAQDALKSMIASFIDRLGSLSDSTDQYQGRIAGYAEQLQQANDLGDIRHVMASLLQDTRSMQLDVQRNRDEMREARAKVDQAQEKIAQLENELREISEKIRVDQLTGALNRRGMEEAYDTETARALRSGKPLSLALLDIDNFKQLNDSRGHAAGDAALTHLVAVIKDLLRPTDVVARYGGEEFVLLLPETRIEEAVPTLQRLQRELTRRFFMHNNEKVLITFSAGVTEVEMGEHRAHVLERADAAMYRAKKGGKNLVVVAEPSDNAGPA</sequence>
<evidence type="ECO:0000256" key="1">
    <source>
        <dbReference type="ARBA" id="ARBA00012528"/>
    </source>
</evidence>
<dbReference type="SMART" id="SM00267">
    <property type="entry name" value="GGDEF"/>
    <property type="match status" value="1"/>
</dbReference>
<keyword evidence="7" id="KW-1185">Reference proteome</keyword>
<dbReference type="InterPro" id="IPR000160">
    <property type="entry name" value="GGDEF_dom"/>
</dbReference>
<dbReference type="CDD" id="cd01949">
    <property type="entry name" value="GGDEF"/>
    <property type="match status" value="1"/>
</dbReference>
<dbReference type="AlphaFoldDB" id="A0A1W1XHU4"/>
<reference evidence="6 7" key="1">
    <citation type="submission" date="2017-04" db="EMBL/GenBank/DDBJ databases">
        <authorList>
            <person name="Afonso C.L."/>
            <person name="Miller P.J."/>
            <person name="Scott M.A."/>
            <person name="Spackman E."/>
            <person name="Goraichik I."/>
            <person name="Dimitrov K.M."/>
            <person name="Suarez D.L."/>
            <person name="Swayne D.E."/>
        </authorList>
    </citation>
    <scope>NUCLEOTIDE SEQUENCE [LARGE SCALE GENOMIC DNA]</scope>
    <source>
        <strain evidence="6 7">DSM 23236</strain>
    </source>
</reference>
<comment type="catalytic activity">
    <reaction evidence="2">
        <text>2 GTP = 3',3'-c-di-GMP + 2 diphosphate</text>
        <dbReference type="Rhea" id="RHEA:24898"/>
        <dbReference type="ChEBI" id="CHEBI:33019"/>
        <dbReference type="ChEBI" id="CHEBI:37565"/>
        <dbReference type="ChEBI" id="CHEBI:58805"/>
        <dbReference type="EC" id="2.7.7.65"/>
    </reaction>
</comment>
<dbReference type="PANTHER" id="PTHR45138:SF9">
    <property type="entry name" value="DIGUANYLATE CYCLASE DGCM-RELATED"/>
    <property type="match status" value="1"/>
</dbReference>
<dbReference type="EMBL" id="FWXD01000008">
    <property type="protein sequence ID" value="SMC23563.1"/>
    <property type="molecule type" value="Genomic_DNA"/>
</dbReference>
<evidence type="ECO:0000256" key="4">
    <source>
        <dbReference type="SAM" id="MobiDB-lite"/>
    </source>
</evidence>
<dbReference type="FunFam" id="3.30.70.270:FF:000001">
    <property type="entry name" value="Diguanylate cyclase domain protein"/>
    <property type="match status" value="1"/>
</dbReference>
<dbReference type="SUPFAM" id="SSF55073">
    <property type="entry name" value="Nucleotide cyclase"/>
    <property type="match status" value="1"/>
</dbReference>
<dbReference type="OrthoDB" id="9813903at2"/>
<evidence type="ECO:0000313" key="6">
    <source>
        <dbReference type="EMBL" id="SMC23563.1"/>
    </source>
</evidence>
<dbReference type="EC" id="2.7.7.65" evidence="1"/>